<dbReference type="InterPro" id="IPR051263">
    <property type="entry name" value="C-type_cytochrome_biogenesis"/>
</dbReference>
<evidence type="ECO:0000313" key="6">
    <source>
        <dbReference type="EMBL" id="AJD53553.1"/>
    </source>
</evidence>
<dbReference type="InterPro" id="IPR011990">
    <property type="entry name" value="TPR-like_helical_dom_sf"/>
</dbReference>
<evidence type="ECO:0000256" key="1">
    <source>
        <dbReference type="ARBA" id="ARBA00022737"/>
    </source>
</evidence>
<evidence type="ECO:0000256" key="2">
    <source>
        <dbReference type="ARBA" id="ARBA00022748"/>
    </source>
</evidence>
<keyword evidence="4" id="KW-1133">Transmembrane helix</keyword>
<feature type="domain" description="Cytochrome c-type biogenesis protein H TPR" evidence="5">
    <location>
        <begin position="98"/>
        <end position="227"/>
    </location>
</feature>
<dbReference type="RefSeq" id="WP_007090230.1">
    <property type="nucleotide sequence ID" value="NZ_CP004388.1"/>
</dbReference>
<dbReference type="Gene3D" id="1.25.40.10">
    <property type="entry name" value="Tetratricopeptide repeat domain"/>
    <property type="match status" value="1"/>
</dbReference>
<evidence type="ECO:0000256" key="3">
    <source>
        <dbReference type="ARBA" id="ARBA00022803"/>
    </source>
</evidence>
<protein>
    <submittedName>
        <fullName evidence="6">Cytochrome c-type biogenesis protein CcmI</fullName>
    </submittedName>
</protein>
<sequence length="252" mass="27625">MIWLGLVILAAFGGLAIYASLPRRPAGVDNHNTPDARRAFGPMARIGFSTLPMIAAVILYSAIGMPQIPSRPYSERAGERNLAAAAAAANDVTDPDFQTDQQIRRLLSQIVLSLEANPRNLQGWVVLARGSLRLGDIERAVAAFARAYALSGHNPLLAIEYADTRITAQQGQIDKVSRDLILHALGQMPNHQLSRYYYGMMLKQQDKYQQALNVFTDLYRDIPKDDPLSGATEAEIQLLNAEIADATQAEPN</sequence>
<evidence type="ECO:0000313" key="7">
    <source>
        <dbReference type="Proteomes" id="UP000007127"/>
    </source>
</evidence>
<keyword evidence="3" id="KW-0802">TPR repeat</keyword>
<dbReference type="AlphaFoldDB" id="A0AB72UH13"/>
<keyword evidence="1" id="KW-0677">Repeat</keyword>
<dbReference type="GO" id="GO:0017004">
    <property type="term" value="P:cytochrome complex assembly"/>
    <property type="evidence" value="ECO:0007669"/>
    <property type="project" value="UniProtKB-KW"/>
</dbReference>
<name>A0AB72UH13_9PROT</name>
<keyword evidence="4" id="KW-0812">Transmembrane</keyword>
<evidence type="ECO:0000259" key="5">
    <source>
        <dbReference type="Pfam" id="PF23914"/>
    </source>
</evidence>
<dbReference type="Pfam" id="PF23914">
    <property type="entry name" value="TPR_CcmH_CycH"/>
    <property type="match status" value="1"/>
</dbReference>
<accession>A0AB72UH13</accession>
<evidence type="ECO:0000256" key="4">
    <source>
        <dbReference type="SAM" id="Phobius"/>
    </source>
</evidence>
<dbReference type="Proteomes" id="UP000007127">
    <property type="component" value="Chromosome"/>
</dbReference>
<feature type="transmembrane region" description="Helical" evidence="4">
    <location>
        <begin position="43"/>
        <end position="63"/>
    </location>
</feature>
<dbReference type="PANTHER" id="PTHR47870:SF1">
    <property type="entry name" value="CYTOCHROME C-TYPE BIOGENESIS PROTEIN CCMH"/>
    <property type="match status" value="1"/>
</dbReference>
<dbReference type="GeneID" id="31929125"/>
<keyword evidence="4" id="KW-0472">Membrane</keyword>
<dbReference type="InterPro" id="IPR056413">
    <property type="entry name" value="TPR_CcmH_CycH"/>
</dbReference>
<dbReference type="EMBL" id="CP004388">
    <property type="protein sequence ID" value="AJD53553.1"/>
    <property type="molecule type" value="Genomic_DNA"/>
</dbReference>
<dbReference type="GO" id="GO:0005886">
    <property type="term" value="C:plasma membrane"/>
    <property type="evidence" value="ECO:0007669"/>
    <property type="project" value="TreeGrafter"/>
</dbReference>
<reference evidence="6 7" key="1">
    <citation type="journal article" date="2012" name="J. Bacteriol.">
        <title>Genome sequence of Thalassospira xiamenensis type strain M-5.</title>
        <authorList>
            <person name="Lai Q."/>
            <person name="Shao Z."/>
        </authorList>
    </citation>
    <scope>NUCLEOTIDE SEQUENCE [LARGE SCALE GENOMIC DNA]</scope>
    <source>
        <strain evidence="6 7">M-5</strain>
    </source>
</reference>
<organism evidence="6 7">
    <name type="scientific">Thalassospira xiamenensis M-5 = DSM 17429</name>
    <dbReference type="NCBI Taxonomy" id="1123366"/>
    <lineage>
        <taxon>Bacteria</taxon>
        <taxon>Pseudomonadati</taxon>
        <taxon>Pseudomonadota</taxon>
        <taxon>Alphaproteobacteria</taxon>
        <taxon>Rhodospirillales</taxon>
        <taxon>Thalassospiraceae</taxon>
        <taxon>Thalassospira</taxon>
    </lineage>
</organism>
<proteinExistence type="predicted"/>
<keyword evidence="2" id="KW-0201">Cytochrome c-type biogenesis</keyword>
<dbReference type="SUPFAM" id="SSF48452">
    <property type="entry name" value="TPR-like"/>
    <property type="match status" value="1"/>
</dbReference>
<gene>
    <name evidence="6" type="ORF">TH3_17255</name>
</gene>
<dbReference type="PANTHER" id="PTHR47870">
    <property type="entry name" value="CYTOCHROME C-TYPE BIOGENESIS PROTEIN CCMH"/>
    <property type="match status" value="1"/>
</dbReference>
<dbReference type="KEGG" id="txi:TH3_17255"/>